<dbReference type="Gene3D" id="1.20.1050.10">
    <property type="match status" value="1"/>
</dbReference>
<proteinExistence type="inferred from homology"/>
<dbReference type="InterPro" id="IPR019564">
    <property type="entry name" value="Sam37/metaxin_N"/>
</dbReference>
<feature type="domain" description="Metaxin glutathione S-transferase" evidence="10">
    <location>
        <begin position="168"/>
        <end position="231"/>
    </location>
</feature>
<dbReference type="GO" id="GO:0007005">
    <property type="term" value="P:mitochondrion organization"/>
    <property type="evidence" value="ECO:0007669"/>
    <property type="project" value="TreeGrafter"/>
</dbReference>
<dbReference type="PANTHER" id="PTHR12289:SF41">
    <property type="entry name" value="FAILED AXON CONNECTIONS-RELATED"/>
    <property type="match status" value="1"/>
</dbReference>
<evidence type="ECO:0000256" key="1">
    <source>
        <dbReference type="ARBA" id="ARBA00004294"/>
    </source>
</evidence>
<evidence type="ECO:0000256" key="2">
    <source>
        <dbReference type="ARBA" id="ARBA00009170"/>
    </source>
</evidence>
<dbReference type="GO" id="GO:0015031">
    <property type="term" value="P:protein transport"/>
    <property type="evidence" value="ECO:0007669"/>
    <property type="project" value="UniProtKB-KW"/>
</dbReference>
<keyword evidence="8" id="KW-0812">Transmembrane</keyword>
<name>A0AA88HSC5_ARTSF</name>
<gene>
    <name evidence="11" type="ORF">QYM36_013647</name>
</gene>
<dbReference type="Proteomes" id="UP001187531">
    <property type="component" value="Unassembled WGS sequence"/>
</dbReference>
<dbReference type="EMBL" id="JAVRJZ010000017">
    <property type="protein sequence ID" value="KAK2710047.1"/>
    <property type="molecule type" value="Genomic_DNA"/>
</dbReference>
<evidence type="ECO:0000256" key="8">
    <source>
        <dbReference type="SAM" id="Phobius"/>
    </source>
</evidence>
<dbReference type="SFLD" id="SFLDG01180">
    <property type="entry name" value="SUF1"/>
    <property type="match status" value="1"/>
</dbReference>
<keyword evidence="6" id="KW-0496">Mitochondrion</keyword>
<dbReference type="AlphaFoldDB" id="A0AA88HSC5"/>
<evidence type="ECO:0000256" key="7">
    <source>
        <dbReference type="ARBA" id="ARBA00023136"/>
    </source>
</evidence>
<keyword evidence="4" id="KW-1000">Mitochondrion outer membrane</keyword>
<evidence type="ECO:0000259" key="9">
    <source>
        <dbReference type="Pfam" id="PF10568"/>
    </source>
</evidence>
<dbReference type="InterPro" id="IPR036282">
    <property type="entry name" value="Glutathione-S-Trfase_C_sf"/>
</dbReference>
<keyword evidence="3" id="KW-0813">Transport</keyword>
<evidence type="ECO:0000313" key="11">
    <source>
        <dbReference type="EMBL" id="KAK2710047.1"/>
    </source>
</evidence>
<reference evidence="11" key="1">
    <citation type="submission" date="2023-07" db="EMBL/GenBank/DDBJ databases">
        <title>Chromosome-level genome assembly of Artemia franciscana.</title>
        <authorList>
            <person name="Jo E."/>
        </authorList>
    </citation>
    <scope>NUCLEOTIDE SEQUENCE</scope>
    <source>
        <tissue evidence="11">Whole body</tissue>
    </source>
</reference>
<dbReference type="CDD" id="cd03078">
    <property type="entry name" value="GST_N_Metaxin1_like"/>
    <property type="match status" value="1"/>
</dbReference>
<dbReference type="InterPro" id="IPR050931">
    <property type="entry name" value="Mito_Protein_Transport_Metaxin"/>
</dbReference>
<keyword evidence="12" id="KW-1185">Reference proteome</keyword>
<keyword evidence="5" id="KW-0653">Protein transport</keyword>
<dbReference type="GO" id="GO:0001401">
    <property type="term" value="C:SAM complex"/>
    <property type="evidence" value="ECO:0007669"/>
    <property type="project" value="InterPro"/>
</dbReference>
<dbReference type="Pfam" id="PF10568">
    <property type="entry name" value="Tom37"/>
    <property type="match status" value="1"/>
</dbReference>
<dbReference type="InterPro" id="IPR040079">
    <property type="entry name" value="Glutathione_S-Trfase"/>
</dbReference>
<dbReference type="PANTHER" id="PTHR12289">
    <property type="entry name" value="METAXIN RELATED"/>
    <property type="match status" value="1"/>
</dbReference>
<organism evidence="11 12">
    <name type="scientific">Artemia franciscana</name>
    <name type="common">Brine shrimp</name>
    <name type="synonym">Artemia sanfranciscana</name>
    <dbReference type="NCBI Taxonomy" id="6661"/>
    <lineage>
        <taxon>Eukaryota</taxon>
        <taxon>Metazoa</taxon>
        <taxon>Ecdysozoa</taxon>
        <taxon>Arthropoda</taxon>
        <taxon>Crustacea</taxon>
        <taxon>Branchiopoda</taxon>
        <taxon>Anostraca</taxon>
        <taxon>Artemiidae</taxon>
        <taxon>Artemia</taxon>
    </lineage>
</organism>
<feature type="transmembrane region" description="Helical" evidence="8">
    <location>
        <begin position="270"/>
        <end position="287"/>
    </location>
</feature>
<dbReference type="SUPFAM" id="SSF47616">
    <property type="entry name" value="GST C-terminal domain-like"/>
    <property type="match status" value="1"/>
</dbReference>
<dbReference type="InterPro" id="IPR033468">
    <property type="entry name" value="Metaxin_GST"/>
</dbReference>
<comment type="subcellular location">
    <subcellularLocation>
        <location evidence="1">Mitochondrion outer membrane</location>
    </subcellularLocation>
</comment>
<sequence length="315" mass="35822">MELQIWQNDWGLPSIDVDCLVVLAYAAFSKAPLKKVNNSNPFTSPIGHFPVLKDDDGSIISSSERIVTYLRRKNYNADYTLNSSQCSEALAYASLVKEKLVPAAQHLWWIDAKNYAEFSRPYYFRAIPFPFRFYYPSQFEATAKDLVNATYPGDLEDTTIETAVYKSAEECLNHLSCRLGEKDYFFGSVPSYLDAVVFAHLAPLLKAPFPSSALQGYLKSCPNLTKFVSRILNRFFQKDSQEYEEKKKKESASTSTTSDKDSFPNQRRHVILSVIAALFGMGFYAFANGMVQFGSSQNDDEYDEELEEEIEEELE</sequence>
<evidence type="ECO:0000256" key="4">
    <source>
        <dbReference type="ARBA" id="ARBA00022787"/>
    </source>
</evidence>
<evidence type="ECO:0008006" key="13">
    <source>
        <dbReference type="Google" id="ProtNLM"/>
    </source>
</evidence>
<feature type="domain" description="Mitochondrial outer membrane transport complex Sam37/metaxin N-terminal" evidence="9">
    <location>
        <begin position="19"/>
        <end position="139"/>
    </location>
</feature>
<accession>A0AA88HSC5</accession>
<protein>
    <recommendedName>
        <fullName evidence="13">Metaxin</fullName>
    </recommendedName>
</protein>
<evidence type="ECO:0000313" key="12">
    <source>
        <dbReference type="Proteomes" id="UP001187531"/>
    </source>
</evidence>
<evidence type="ECO:0000256" key="3">
    <source>
        <dbReference type="ARBA" id="ARBA00022448"/>
    </source>
</evidence>
<comment type="similarity">
    <text evidence="2">Belongs to the metaxin family.</text>
</comment>
<dbReference type="Pfam" id="PF17171">
    <property type="entry name" value="GST_C_6"/>
    <property type="match status" value="1"/>
</dbReference>
<dbReference type="CDD" id="cd03212">
    <property type="entry name" value="GST_C_Metaxin1_3"/>
    <property type="match status" value="1"/>
</dbReference>
<evidence type="ECO:0000256" key="6">
    <source>
        <dbReference type="ARBA" id="ARBA00023128"/>
    </source>
</evidence>
<keyword evidence="7 8" id="KW-0472">Membrane</keyword>
<dbReference type="SFLD" id="SFLDS00019">
    <property type="entry name" value="Glutathione_Transferase_(cytos"/>
    <property type="match status" value="1"/>
</dbReference>
<keyword evidence="8" id="KW-1133">Transmembrane helix</keyword>
<comment type="caution">
    <text evidence="11">The sequence shown here is derived from an EMBL/GenBank/DDBJ whole genome shotgun (WGS) entry which is preliminary data.</text>
</comment>
<evidence type="ECO:0000256" key="5">
    <source>
        <dbReference type="ARBA" id="ARBA00022927"/>
    </source>
</evidence>
<evidence type="ECO:0000259" key="10">
    <source>
        <dbReference type="Pfam" id="PF17171"/>
    </source>
</evidence>